<keyword evidence="2" id="KW-1185">Reference proteome</keyword>
<dbReference type="Proteomes" id="UP000199663">
    <property type="component" value="Unassembled WGS sequence"/>
</dbReference>
<gene>
    <name evidence="1" type="ORF">SAMN05444412_11776</name>
</gene>
<protein>
    <submittedName>
        <fullName evidence="1">Uncharacterized protein</fullName>
    </submittedName>
</protein>
<name>A0A1H3TGE6_9BACT</name>
<proteinExistence type="predicted"/>
<comment type="caution">
    <text evidence="1">The sequence shown here is derived from an EMBL/GenBank/DDBJ whole genome shotgun (WGS) entry which is preliminary data.</text>
</comment>
<sequence>MNCSIEIKGKWRLIAMFRLFISLSFEFSDSLFNYILKKINIIYLIFHFKKVQ</sequence>
<evidence type="ECO:0000313" key="2">
    <source>
        <dbReference type="Proteomes" id="UP000199663"/>
    </source>
</evidence>
<accession>A0A1H3TGE6</accession>
<evidence type="ECO:0000313" key="1">
    <source>
        <dbReference type="EMBL" id="SDZ49372.1"/>
    </source>
</evidence>
<reference evidence="1 2" key="1">
    <citation type="submission" date="2016-10" db="EMBL/GenBank/DDBJ databases">
        <authorList>
            <person name="Varghese N."/>
            <person name="Submissions S."/>
        </authorList>
    </citation>
    <scope>NUCLEOTIDE SEQUENCE [LARGE SCALE GENOMIC DNA]</scope>
    <source>
        <strain evidence="1 2">DSM 17997</strain>
    </source>
</reference>
<dbReference type="EMBL" id="FNQC01000017">
    <property type="protein sequence ID" value="SDZ49372.1"/>
    <property type="molecule type" value="Genomic_DNA"/>
</dbReference>
<organism evidence="1 2">
    <name type="scientific">Rhodonellum ikkaensis</name>
    <dbReference type="NCBI Taxonomy" id="336829"/>
    <lineage>
        <taxon>Bacteria</taxon>
        <taxon>Pseudomonadati</taxon>
        <taxon>Bacteroidota</taxon>
        <taxon>Cytophagia</taxon>
        <taxon>Cytophagales</taxon>
        <taxon>Cytophagaceae</taxon>
        <taxon>Rhodonellum</taxon>
    </lineage>
</organism>